<feature type="compositionally biased region" description="Low complexity" evidence="1">
    <location>
        <begin position="41"/>
        <end position="58"/>
    </location>
</feature>
<evidence type="ECO:0000256" key="1">
    <source>
        <dbReference type="SAM" id="MobiDB-lite"/>
    </source>
</evidence>
<feature type="transmembrane region" description="Helical" evidence="2">
    <location>
        <begin position="141"/>
        <end position="167"/>
    </location>
</feature>
<accession>A0ABQ6IV37</accession>
<dbReference type="Proteomes" id="UP001157126">
    <property type="component" value="Unassembled WGS sequence"/>
</dbReference>
<dbReference type="EMBL" id="BSUO01000001">
    <property type="protein sequence ID" value="GMA41800.1"/>
    <property type="molecule type" value="Genomic_DNA"/>
</dbReference>
<protein>
    <submittedName>
        <fullName evidence="4">Membrane protein</fullName>
    </submittedName>
</protein>
<dbReference type="RefSeq" id="WP_284305309.1">
    <property type="nucleotide sequence ID" value="NZ_BSUO01000001.1"/>
</dbReference>
<reference evidence="5" key="1">
    <citation type="journal article" date="2019" name="Int. J. Syst. Evol. Microbiol.">
        <title>The Global Catalogue of Microorganisms (GCM) 10K type strain sequencing project: providing services to taxonomists for standard genome sequencing and annotation.</title>
        <authorList>
            <consortium name="The Broad Institute Genomics Platform"/>
            <consortium name="The Broad Institute Genome Sequencing Center for Infectious Disease"/>
            <person name="Wu L."/>
            <person name="Ma J."/>
        </authorList>
    </citation>
    <scope>NUCLEOTIDE SEQUENCE [LARGE SCALE GENOMIC DNA]</scope>
    <source>
        <strain evidence="5">NBRC 113072</strain>
    </source>
</reference>
<dbReference type="InterPro" id="IPR021949">
    <property type="entry name" value="DUF3566_TM"/>
</dbReference>
<feature type="domain" description="DUF3566" evidence="3">
    <location>
        <begin position="63"/>
        <end position="183"/>
    </location>
</feature>
<sequence>MSSPAPRPAGSTTGGQRTARPAPGTPGASDSGYTTPSSPGRTATATSPKSSSRPSPSSRGDEPRKVRLTLSRVDPFSVMKISFLLSVAVTIAGVVVVAALWMMLQGMGVFSTLNNTLNELAQSTTNTGEINVLEILSFGRVLSLAIILGVADVILVTAIATLSAVIYNICAALVGGVSATFTDV</sequence>
<evidence type="ECO:0000256" key="2">
    <source>
        <dbReference type="SAM" id="Phobius"/>
    </source>
</evidence>
<keyword evidence="2" id="KW-0472">Membrane</keyword>
<evidence type="ECO:0000259" key="3">
    <source>
        <dbReference type="Pfam" id="PF12089"/>
    </source>
</evidence>
<organism evidence="4 5">
    <name type="scientific">Mobilicoccus caccae</name>
    <dbReference type="NCBI Taxonomy" id="1859295"/>
    <lineage>
        <taxon>Bacteria</taxon>
        <taxon>Bacillati</taxon>
        <taxon>Actinomycetota</taxon>
        <taxon>Actinomycetes</taxon>
        <taxon>Micrococcales</taxon>
        <taxon>Dermatophilaceae</taxon>
        <taxon>Mobilicoccus</taxon>
    </lineage>
</organism>
<feature type="transmembrane region" description="Helical" evidence="2">
    <location>
        <begin position="81"/>
        <end position="104"/>
    </location>
</feature>
<dbReference type="Pfam" id="PF12089">
    <property type="entry name" value="DUF3566"/>
    <property type="match status" value="1"/>
</dbReference>
<comment type="caution">
    <text evidence="4">The sequence shown here is derived from an EMBL/GenBank/DDBJ whole genome shotgun (WGS) entry which is preliminary data.</text>
</comment>
<proteinExistence type="predicted"/>
<keyword evidence="5" id="KW-1185">Reference proteome</keyword>
<feature type="region of interest" description="Disordered" evidence="1">
    <location>
        <begin position="1"/>
        <end position="66"/>
    </location>
</feature>
<keyword evidence="2" id="KW-0812">Transmembrane</keyword>
<name>A0ABQ6IV37_9MICO</name>
<gene>
    <name evidence="4" type="ORF">GCM10025883_38450</name>
</gene>
<feature type="compositionally biased region" description="Polar residues" evidence="1">
    <location>
        <begin position="31"/>
        <end position="40"/>
    </location>
</feature>
<keyword evidence="2" id="KW-1133">Transmembrane helix</keyword>
<evidence type="ECO:0000313" key="5">
    <source>
        <dbReference type="Proteomes" id="UP001157126"/>
    </source>
</evidence>
<evidence type="ECO:0000313" key="4">
    <source>
        <dbReference type="EMBL" id="GMA41800.1"/>
    </source>
</evidence>